<evidence type="ECO:0000313" key="2">
    <source>
        <dbReference type="EMBL" id="NEE02107.1"/>
    </source>
</evidence>
<accession>A0A6L9SAF4</accession>
<organism evidence="2 3">
    <name type="scientific">Phytoactinopolyspora halotolerans</name>
    <dbReference type="NCBI Taxonomy" id="1981512"/>
    <lineage>
        <taxon>Bacteria</taxon>
        <taxon>Bacillati</taxon>
        <taxon>Actinomycetota</taxon>
        <taxon>Actinomycetes</taxon>
        <taxon>Jiangellales</taxon>
        <taxon>Jiangellaceae</taxon>
        <taxon>Phytoactinopolyspora</taxon>
    </lineage>
</organism>
<evidence type="ECO:0000313" key="3">
    <source>
        <dbReference type="Proteomes" id="UP000475214"/>
    </source>
</evidence>
<gene>
    <name evidence="2" type="ORF">G1H10_18190</name>
</gene>
<dbReference type="Proteomes" id="UP000475214">
    <property type="component" value="Unassembled WGS sequence"/>
</dbReference>
<dbReference type="GO" id="GO:0003677">
    <property type="term" value="F:DNA binding"/>
    <property type="evidence" value="ECO:0007669"/>
    <property type="project" value="UniProtKB-KW"/>
</dbReference>
<name>A0A6L9SAF4_9ACTN</name>
<dbReference type="EMBL" id="JAAGOA010000013">
    <property type="protein sequence ID" value="NEE02107.1"/>
    <property type="molecule type" value="Genomic_DNA"/>
</dbReference>
<dbReference type="InterPro" id="IPR010985">
    <property type="entry name" value="Ribbon_hlx_hlx"/>
</dbReference>
<protein>
    <submittedName>
        <fullName evidence="2">Arc family DNA-binding protein</fullName>
    </submittedName>
</protein>
<dbReference type="GO" id="GO:0006355">
    <property type="term" value="P:regulation of DNA-templated transcription"/>
    <property type="evidence" value="ECO:0007669"/>
    <property type="project" value="InterPro"/>
</dbReference>
<dbReference type="InterPro" id="IPR053853">
    <property type="entry name" value="FitA-like_RHH"/>
</dbReference>
<dbReference type="InterPro" id="IPR013321">
    <property type="entry name" value="Arc_rbn_hlx_hlx"/>
</dbReference>
<dbReference type="Gene3D" id="1.10.1220.10">
    <property type="entry name" value="Met repressor-like"/>
    <property type="match status" value="1"/>
</dbReference>
<dbReference type="AlphaFoldDB" id="A0A6L9SAF4"/>
<dbReference type="RefSeq" id="WP_163740390.1">
    <property type="nucleotide sequence ID" value="NZ_JAAGOA010000013.1"/>
</dbReference>
<keyword evidence="2" id="KW-0238">DNA-binding</keyword>
<evidence type="ECO:0000259" key="1">
    <source>
        <dbReference type="Pfam" id="PF22513"/>
    </source>
</evidence>
<keyword evidence="3" id="KW-1185">Reference proteome</keyword>
<dbReference type="Pfam" id="PF22513">
    <property type="entry name" value="FitA-like_RHH"/>
    <property type="match status" value="1"/>
</dbReference>
<dbReference type="SUPFAM" id="SSF47598">
    <property type="entry name" value="Ribbon-helix-helix"/>
    <property type="match status" value="1"/>
</dbReference>
<reference evidence="2 3" key="1">
    <citation type="submission" date="2020-02" db="EMBL/GenBank/DDBJ databases">
        <authorList>
            <person name="Li X.-J."/>
            <person name="Han X.-M."/>
        </authorList>
    </citation>
    <scope>NUCLEOTIDE SEQUENCE [LARGE SCALE GENOMIC DNA]</scope>
    <source>
        <strain evidence="2 3">CCTCC AB 2017055</strain>
    </source>
</reference>
<sequence length="81" mass="8946">MATLTIRNVDEDLKARLRVRAAENGRSMEAEVRAILQAALEPPGPAIDIGSVLRRRFADMDDASFPLPERNELAQPAEFGQ</sequence>
<feature type="domain" description="Antitoxin FitA-like ribbon-helix-helix" evidence="1">
    <location>
        <begin position="2"/>
        <end position="40"/>
    </location>
</feature>
<comment type="caution">
    <text evidence="2">The sequence shown here is derived from an EMBL/GenBank/DDBJ whole genome shotgun (WGS) entry which is preliminary data.</text>
</comment>
<proteinExistence type="predicted"/>